<name>A0A0A9BHU3_ARUDO</name>
<protein>
    <submittedName>
        <fullName evidence="1">Uncharacterized protein</fullName>
    </submittedName>
</protein>
<evidence type="ECO:0000313" key="1">
    <source>
        <dbReference type="EMBL" id="JAD58867.1"/>
    </source>
</evidence>
<dbReference type="EMBL" id="GBRH01239028">
    <property type="protein sequence ID" value="JAD58867.1"/>
    <property type="molecule type" value="Transcribed_RNA"/>
</dbReference>
<organism evidence="1">
    <name type="scientific">Arundo donax</name>
    <name type="common">Giant reed</name>
    <name type="synonym">Donax arundinaceus</name>
    <dbReference type="NCBI Taxonomy" id="35708"/>
    <lineage>
        <taxon>Eukaryota</taxon>
        <taxon>Viridiplantae</taxon>
        <taxon>Streptophyta</taxon>
        <taxon>Embryophyta</taxon>
        <taxon>Tracheophyta</taxon>
        <taxon>Spermatophyta</taxon>
        <taxon>Magnoliopsida</taxon>
        <taxon>Liliopsida</taxon>
        <taxon>Poales</taxon>
        <taxon>Poaceae</taxon>
        <taxon>PACMAD clade</taxon>
        <taxon>Arundinoideae</taxon>
        <taxon>Arundineae</taxon>
        <taxon>Arundo</taxon>
    </lineage>
</organism>
<reference evidence="1" key="2">
    <citation type="journal article" date="2015" name="Data Brief">
        <title>Shoot transcriptome of the giant reed, Arundo donax.</title>
        <authorList>
            <person name="Barrero R.A."/>
            <person name="Guerrero F.D."/>
            <person name="Moolhuijzen P."/>
            <person name="Goolsby J.A."/>
            <person name="Tidwell J."/>
            <person name="Bellgard S.E."/>
            <person name="Bellgard M.I."/>
        </authorList>
    </citation>
    <scope>NUCLEOTIDE SEQUENCE</scope>
    <source>
        <tissue evidence="1">Shoot tissue taken approximately 20 cm above the soil surface</tissue>
    </source>
</reference>
<sequence>MCLLCIIKDNAACQIICPNHTPVLPIMPIVINSTTNNAHIRQQYD</sequence>
<accession>A0A0A9BHU3</accession>
<reference evidence="1" key="1">
    <citation type="submission" date="2014-09" db="EMBL/GenBank/DDBJ databases">
        <authorList>
            <person name="Magalhaes I.L.F."/>
            <person name="Oliveira U."/>
            <person name="Santos F.R."/>
            <person name="Vidigal T.H.D.A."/>
            <person name="Brescovit A.D."/>
            <person name="Santos A.J."/>
        </authorList>
    </citation>
    <scope>NUCLEOTIDE SEQUENCE</scope>
    <source>
        <tissue evidence="1">Shoot tissue taken approximately 20 cm above the soil surface</tissue>
    </source>
</reference>
<proteinExistence type="predicted"/>
<dbReference type="AlphaFoldDB" id="A0A0A9BHU3"/>